<dbReference type="AlphaFoldDB" id="A0A9W6Y715"/>
<dbReference type="EMBL" id="BSXT01003454">
    <property type="protein sequence ID" value="GMF54158.1"/>
    <property type="molecule type" value="Genomic_DNA"/>
</dbReference>
<protein>
    <submittedName>
        <fullName evidence="1">Unnamed protein product</fullName>
    </submittedName>
</protein>
<accession>A0A9W6Y715</accession>
<reference evidence="1" key="1">
    <citation type="submission" date="2023-04" db="EMBL/GenBank/DDBJ databases">
        <title>Phytophthora fragariaefolia NBRC 109709.</title>
        <authorList>
            <person name="Ichikawa N."/>
            <person name="Sato H."/>
            <person name="Tonouchi N."/>
        </authorList>
    </citation>
    <scope>NUCLEOTIDE SEQUENCE</scope>
    <source>
        <strain evidence="1">NBRC 109709</strain>
    </source>
</reference>
<evidence type="ECO:0000313" key="2">
    <source>
        <dbReference type="Proteomes" id="UP001165121"/>
    </source>
</evidence>
<comment type="caution">
    <text evidence="1">The sequence shown here is derived from an EMBL/GenBank/DDBJ whole genome shotgun (WGS) entry which is preliminary data.</text>
</comment>
<dbReference type="Proteomes" id="UP001165121">
    <property type="component" value="Unassembled WGS sequence"/>
</dbReference>
<gene>
    <name evidence="1" type="ORF">Pfra01_002252500</name>
</gene>
<proteinExistence type="predicted"/>
<organism evidence="1 2">
    <name type="scientific">Phytophthora fragariaefolia</name>
    <dbReference type="NCBI Taxonomy" id="1490495"/>
    <lineage>
        <taxon>Eukaryota</taxon>
        <taxon>Sar</taxon>
        <taxon>Stramenopiles</taxon>
        <taxon>Oomycota</taxon>
        <taxon>Peronosporomycetes</taxon>
        <taxon>Peronosporales</taxon>
        <taxon>Peronosporaceae</taxon>
        <taxon>Phytophthora</taxon>
    </lineage>
</organism>
<evidence type="ECO:0000313" key="1">
    <source>
        <dbReference type="EMBL" id="GMF54158.1"/>
    </source>
</evidence>
<name>A0A9W6Y715_9STRA</name>
<keyword evidence="2" id="KW-1185">Reference proteome</keyword>
<sequence>MGISSTNQFSREVSRIVSTNVANFQDDLGSSKDGSMVGCPLATTTDLVAFVANTLVITVATSYTMEPICLNGTIDVIVMHTNDIRQMASLVELISLVESNNGQSKHQGHDSWFKNQWMQLTKQPA</sequence>